<keyword evidence="4 8" id="KW-0808">Transferase</keyword>
<feature type="domain" description="Aminotransferase class V" evidence="9">
    <location>
        <begin position="23"/>
        <end position="394"/>
    </location>
</feature>
<dbReference type="GO" id="GO:0031071">
    <property type="term" value="F:cysteine desulfurase activity"/>
    <property type="evidence" value="ECO:0007669"/>
    <property type="project" value="UniProtKB-UniRule"/>
</dbReference>
<dbReference type="CDD" id="cd06453">
    <property type="entry name" value="SufS_like"/>
    <property type="match status" value="1"/>
</dbReference>
<dbReference type="InterPro" id="IPR020578">
    <property type="entry name" value="Aminotrans_V_PyrdxlP_BS"/>
</dbReference>
<evidence type="ECO:0000256" key="1">
    <source>
        <dbReference type="ARBA" id="ARBA00001933"/>
    </source>
</evidence>
<sequence>MNAREIRQMFPILDQEVNGKPLVYLDSAATSQKPVPVIEAIDKYYREYNSNVHRGVHTLGTRATDGYEGAREKVRKFINAKSTEEVIFTRGTTTSINTVAASYGRANLSEGDEIVISYMEHHSNIIPWQQVAKQTGATLKYLPLQEDGTISLEDVRTTVTADTKIVSIMQVSNVLGVMNPIKEIAKIAHENGAIMVVDGAQSAPHMKIDVQDLDCDFLAFSGHKMCGPTGIGVLYGKKKHLEKMEPVEFGGEMIDFVGLYESTWKELPWKFEGGTPIIAGAIGLGASIDFLEQIGLDEIEAYEHKLAAYAMEKMSAIDGMTIYGPKEASKRAGLVTFNIDDVHPHDVATVLDAEGIAVRAGHHCAQPLMKWLKVSATARASFYLYNTEEDIDKLVSGLVKTKEYFSDVF</sequence>
<dbReference type="EC" id="2.8.1.7" evidence="3 8"/>
<dbReference type="PIRSF" id="PIRSF005572">
    <property type="entry name" value="NifS"/>
    <property type="match status" value="1"/>
</dbReference>
<dbReference type="PROSITE" id="PS00595">
    <property type="entry name" value="AA_TRANSFER_CLASS_5"/>
    <property type="match status" value="1"/>
</dbReference>
<evidence type="ECO:0000256" key="6">
    <source>
        <dbReference type="ARBA" id="ARBA00050776"/>
    </source>
</evidence>
<dbReference type="InterPro" id="IPR000192">
    <property type="entry name" value="Aminotrans_V_dom"/>
</dbReference>
<accession>A0AA46SHM5</accession>
<gene>
    <name evidence="10" type="ORF">OD459_17865</name>
</gene>
<dbReference type="InterPro" id="IPR015422">
    <property type="entry name" value="PyrdxlP-dep_Trfase_small"/>
</dbReference>
<dbReference type="InterPro" id="IPR015424">
    <property type="entry name" value="PyrdxlP-dep_Trfase"/>
</dbReference>
<comment type="catalytic activity">
    <reaction evidence="6 8">
        <text>(sulfur carrier)-H + L-cysteine = (sulfur carrier)-SH + L-alanine</text>
        <dbReference type="Rhea" id="RHEA:43892"/>
        <dbReference type="Rhea" id="RHEA-COMP:14737"/>
        <dbReference type="Rhea" id="RHEA-COMP:14739"/>
        <dbReference type="ChEBI" id="CHEBI:29917"/>
        <dbReference type="ChEBI" id="CHEBI:35235"/>
        <dbReference type="ChEBI" id="CHEBI:57972"/>
        <dbReference type="ChEBI" id="CHEBI:64428"/>
        <dbReference type="EC" id="2.8.1.7"/>
    </reaction>
</comment>
<dbReference type="Proteomes" id="UP001163104">
    <property type="component" value="Chromosome"/>
</dbReference>
<dbReference type="Gene3D" id="3.90.1150.10">
    <property type="entry name" value="Aspartate Aminotransferase, domain 1"/>
    <property type="match status" value="1"/>
</dbReference>
<dbReference type="InterPro" id="IPR015421">
    <property type="entry name" value="PyrdxlP-dep_Trfase_major"/>
</dbReference>
<evidence type="ECO:0000313" key="10">
    <source>
        <dbReference type="EMBL" id="UYG94057.1"/>
    </source>
</evidence>
<dbReference type="Pfam" id="PF00266">
    <property type="entry name" value="Aminotran_5"/>
    <property type="match status" value="1"/>
</dbReference>
<evidence type="ECO:0000256" key="5">
    <source>
        <dbReference type="ARBA" id="ARBA00022898"/>
    </source>
</evidence>
<dbReference type="PANTHER" id="PTHR43586:SF8">
    <property type="entry name" value="CYSTEINE DESULFURASE 1, CHLOROPLASTIC"/>
    <property type="match status" value="1"/>
</dbReference>
<evidence type="ECO:0000256" key="7">
    <source>
        <dbReference type="RuleBase" id="RU004504"/>
    </source>
</evidence>
<evidence type="ECO:0000256" key="3">
    <source>
        <dbReference type="ARBA" id="ARBA00012239"/>
    </source>
</evidence>
<name>A0AA46SHM5_CYTFI</name>
<evidence type="ECO:0000313" key="11">
    <source>
        <dbReference type="Proteomes" id="UP001163104"/>
    </source>
</evidence>
<evidence type="ECO:0000256" key="8">
    <source>
        <dbReference type="RuleBase" id="RU004506"/>
    </source>
</evidence>
<dbReference type="GO" id="GO:0030170">
    <property type="term" value="F:pyridoxal phosphate binding"/>
    <property type="evidence" value="ECO:0007669"/>
    <property type="project" value="UniProtKB-UniRule"/>
</dbReference>
<evidence type="ECO:0000259" key="9">
    <source>
        <dbReference type="Pfam" id="PF00266"/>
    </source>
</evidence>
<evidence type="ECO:0000256" key="4">
    <source>
        <dbReference type="ARBA" id="ARBA00022679"/>
    </source>
</evidence>
<dbReference type="Gene3D" id="3.40.640.10">
    <property type="entry name" value="Type I PLP-dependent aspartate aminotransferase-like (Major domain)"/>
    <property type="match status" value="1"/>
</dbReference>
<comment type="function">
    <text evidence="8">Catalyzes the removal of elemental sulfur and selenium atoms from L-cysteine, L-cystine, L-selenocysteine, and L-selenocystine to produce L-alanine.</text>
</comment>
<dbReference type="RefSeq" id="WP_263599393.1">
    <property type="nucleotide sequence ID" value="NZ_CP107027.1"/>
</dbReference>
<dbReference type="SUPFAM" id="SSF53383">
    <property type="entry name" value="PLP-dependent transferases"/>
    <property type="match status" value="1"/>
</dbReference>
<proteinExistence type="inferred from homology"/>
<protein>
    <recommendedName>
        <fullName evidence="3 8">Cysteine desulfurase</fullName>
        <ecNumber evidence="3 8">2.8.1.7</ecNumber>
    </recommendedName>
</protein>
<reference evidence="10" key="1">
    <citation type="submission" date="2022-10" db="EMBL/GenBank/DDBJ databases">
        <title>Mechanism of multi-heavy metal repair in Cytobacillus Firmus M7.</title>
        <authorList>
            <person name="Li X."/>
            <person name="Yu C."/>
        </authorList>
    </citation>
    <scope>NUCLEOTIDE SEQUENCE</scope>
    <source>
        <strain evidence="10">M7</strain>
    </source>
</reference>
<organism evidence="10 11">
    <name type="scientific">Cytobacillus firmus</name>
    <name type="common">Bacillus firmus</name>
    <dbReference type="NCBI Taxonomy" id="1399"/>
    <lineage>
        <taxon>Bacteria</taxon>
        <taxon>Bacillati</taxon>
        <taxon>Bacillota</taxon>
        <taxon>Bacilli</taxon>
        <taxon>Bacillales</taxon>
        <taxon>Bacillaceae</taxon>
        <taxon>Cytobacillus</taxon>
    </lineage>
</organism>
<dbReference type="EMBL" id="CP107027">
    <property type="protein sequence ID" value="UYG94057.1"/>
    <property type="molecule type" value="Genomic_DNA"/>
</dbReference>
<dbReference type="InterPro" id="IPR010970">
    <property type="entry name" value="Cys_dSase_SufS"/>
</dbReference>
<evidence type="ECO:0000256" key="2">
    <source>
        <dbReference type="ARBA" id="ARBA00010447"/>
    </source>
</evidence>
<dbReference type="GO" id="GO:0006534">
    <property type="term" value="P:cysteine metabolic process"/>
    <property type="evidence" value="ECO:0007669"/>
    <property type="project" value="UniProtKB-UniRule"/>
</dbReference>
<comment type="similarity">
    <text evidence="2 8">Belongs to the class-V pyridoxal-phosphate-dependent aminotransferase family. Csd subfamily.</text>
</comment>
<comment type="cofactor">
    <cofactor evidence="1 7">
        <name>pyridoxal 5'-phosphate</name>
        <dbReference type="ChEBI" id="CHEBI:597326"/>
    </cofactor>
</comment>
<keyword evidence="5 8" id="KW-0663">Pyridoxal phosphate</keyword>
<dbReference type="PANTHER" id="PTHR43586">
    <property type="entry name" value="CYSTEINE DESULFURASE"/>
    <property type="match status" value="1"/>
</dbReference>
<dbReference type="NCBIfam" id="TIGR01979">
    <property type="entry name" value="sufS"/>
    <property type="match status" value="1"/>
</dbReference>
<dbReference type="AlphaFoldDB" id="A0AA46SHM5"/>
<dbReference type="InterPro" id="IPR016454">
    <property type="entry name" value="Cysteine_dSase"/>
</dbReference>